<name>A0ABV1J1Y0_9FIRM</name>
<protein>
    <submittedName>
        <fullName evidence="1">CD1375 family protein</fullName>
    </submittedName>
</protein>
<organism evidence="1 2">
    <name type="scientific">Peptoniphilus senegalensis</name>
    <dbReference type="NCBI Taxonomy" id="1465757"/>
    <lineage>
        <taxon>Bacteria</taxon>
        <taxon>Bacillati</taxon>
        <taxon>Bacillota</taxon>
        <taxon>Tissierellia</taxon>
        <taxon>Tissierellales</taxon>
        <taxon>Peptoniphilaceae</taxon>
        <taxon>Peptoniphilus</taxon>
    </lineage>
</organism>
<accession>A0ABV1J1Y0</accession>
<evidence type="ECO:0000313" key="1">
    <source>
        <dbReference type="EMBL" id="MEQ3347170.1"/>
    </source>
</evidence>
<sequence length="49" mass="5463">MLKFNKDSGLTKVWVSLVMSGVYTLEQVPTFFGLRDAVKEVLKEVGMVA</sequence>
<dbReference type="NCBIfam" id="NF040910">
    <property type="entry name" value="CD1375_fam"/>
    <property type="match status" value="1"/>
</dbReference>
<dbReference type="InterPro" id="IPR047907">
    <property type="entry name" value="CD1375-like"/>
</dbReference>
<dbReference type="EMBL" id="JBBNPP010000013">
    <property type="protein sequence ID" value="MEQ3347170.1"/>
    <property type="molecule type" value="Genomic_DNA"/>
</dbReference>
<gene>
    <name evidence="1" type="ORF">AAA073_06965</name>
</gene>
<evidence type="ECO:0000313" key="2">
    <source>
        <dbReference type="Proteomes" id="UP001491691"/>
    </source>
</evidence>
<comment type="caution">
    <text evidence="1">The sequence shown here is derived from an EMBL/GenBank/DDBJ whole genome shotgun (WGS) entry which is preliminary data.</text>
</comment>
<dbReference type="RefSeq" id="WP_349189027.1">
    <property type="nucleotide sequence ID" value="NZ_JBBNPP010000013.1"/>
</dbReference>
<keyword evidence="2" id="KW-1185">Reference proteome</keyword>
<reference evidence="1 2" key="1">
    <citation type="submission" date="2024-04" db="EMBL/GenBank/DDBJ databases">
        <title>Human intestinal bacterial collection.</title>
        <authorList>
            <person name="Pauvert C."/>
            <person name="Hitch T.C.A."/>
            <person name="Clavel T."/>
        </authorList>
    </citation>
    <scope>NUCLEOTIDE SEQUENCE [LARGE SCALE GENOMIC DNA]</scope>
    <source>
        <strain evidence="1 2">CLA-SR-H019</strain>
    </source>
</reference>
<dbReference type="Proteomes" id="UP001491691">
    <property type="component" value="Unassembled WGS sequence"/>
</dbReference>
<proteinExistence type="predicted"/>